<dbReference type="EMBL" id="CP033433">
    <property type="protein sequence ID" value="AYQ75638.1"/>
    <property type="molecule type" value="Genomic_DNA"/>
</dbReference>
<dbReference type="InterPro" id="IPR013249">
    <property type="entry name" value="RNA_pol_sigma70_r4_t2"/>
</dbReference>
<name>A0A3G3K591_9BACL</name>
<dbReference type="KEGG" id="coh:EAV92_13485"/>
<dbReference type="GO" id="GO:0006352">
    <property type="term" value="P:DNA-templated transcription initiation"/>
    <property type="evidence" value="ECO:0007669"/>
    <property type="project" value="InterPro"/>
</dbReference>
<accession>A0A3G3K591</accession>
<dbReference type="CDD" id="cd06171">
    <property type="entry name" value="Sigma70_r4"/>
    <property type="match status" value="1"/>
</dbReference>
<gene>
    <name evidence="7" type="ORF">EAV92_13485</name>
</gene>
<dbReference type="PANTHER" id="PTHR43133">
    <property type="entry name" value="RNA POLYMERASE ECF-TYPE SIGMA FACTO"/>
    <property type="match status" value="1"/>
</dbReference>
<feature type="domain" description="RNA polymerase sigma factor 70 region 4 type 2" evidence="6">
    <location>
        <begin position="97"/>
        <end position="148"/>
    </location>
</feature>
<evidence type="ECO:0000259" key="6">
    <source>
        <dbReference type="Pfam" id="PF08281"/>
    </source>
</evidence>
<dbReference type="Gene3D" id="1.10.1740.10">
    <property type="match status" value="1"/>
</dbReference>
<evidence type="ECO:0000259" key="5">
    <source>
        <dbReference type="Pfam" id="PF04542"/>
    </source>
</evidence>
<dbReference type="NCBIfam" id="TIGR02937">
    <property type="entry name" value="sigma70-ECF"/>
    <property type="match status" value="1"/>
</dbReference>
<keyword evidence="2" id="KW-0805">Transcription regulation</keyword>
<dbReference type="InterPro" id="IPR007627">
    <property type="entry name" value="RNA_pol_sigma70_r2"/>
</dbReference>
<dbReference type="GO" id="GO:0016987">
    <property type="term" value="F:sigma factor activity"/>
    <property type="evidence" value="ECO:0007669"/>
    <property type="project" value="UniProtKB-KW"/>
</dbReference>
<dbReference type="InterPro" id="IPR013324">
    <property type="entry name" value="RNA_pol_sigma_r3/r4-like"/>
</dbReference>
<dbReference type="SUPFAM" id="SSF88946">
    <property type="entry name" value="Sigma2 domain of RNA polymerase sigma factors"/>
    <property type="match status" value="1"/>
</dbReference>
<proteinExistence type="inferred from homology"/>
<evidence type="ECO:0000313" key="8">
    <source>
        <dbReference type="Proteomes" id="UP000269097"/>
    </source>
</evidence>
<dbReference type="Pfam" id="PF08281">
    <property type="entry name" value="Sigma70_r4_2"/>
    <property type="match status" value="1"/>
</dbReference>
<dbReference type="InterPro" id="IPR014284">
    <property type="entry name" value="RNA_pol_sigma-70_dom"/>
</dbReference>
<dbReference type="InterPro" id="IPR013325">
    <property type="entry name" value="RNA_pol_sigma_r2"/>
</dbReference>
<dbReference type="AlphaFoldDB" id="A0A3G3K591"/>
<sequence length="159" mass="18468">MAEHGRDVWNYAFFLTRNRHAADDVSQDVFLQAFLHIASFRGQSSMRTWLFSIARNKAANYRKSAFIRKVTLVDFLYPVVSEKSAEEQYMNQAFTDSIWELVLKLPPKYREVLVLDARYDMPLTEISLLLGVTVGTVKSRLHRARSKMKAYLGEAERDE</sequence>
<dbReference type="InterPro" id="IPR036388">
    <property type="entry name" value="WH-like_DNA-bd_sf"/>
</dbReference>
<evidence type="ECO:0000256" key="2">
    <source>
        <dbReference type="ARBA" id="ARBA00023015"/>
    </source>
</evidence>
<dbReference type="Pfam" id="PF04542">
    <property type="entry name" value="Sigma70_r2"/>
    <property type="match status" value="1"/>
</dbReference>
<evidence type="ECO:0000256" key="3">
    <source>
        <dbReference type="ARBA" id="ARBA00023082"/>
    </source>
</evidence>
<organism evidence="7 8">
    <name type="scientific">Cohnella candidum</name>
    <dbReference type="NCBI Taxonomy" id="2674991"/>
    <lineage>
        <taxon>Bacteria</taxon>
        <taxon>Bacillati</taxon>
        <taxon>Bacillota</taxon>
        <taxon>Bacilli</taxon>
        <taxon>Bacillales</taxon>
        <taxon>Paenibacillaceae</taxon>
        <taxon>Cohnella</taxon>
    </lineage>
</organism>
<feature type="domain" description="RNA polymerase sigma-70 region 2" evidence="5">
    <location>
        <begin position="3"/>
        <end position="64"/>
    </location>
</feature>
<dbReference type="GO" id="GO:0003677">
    <property type="term" value="F:DNA binding"/>
    <property type="evidence" value="ECO:0007669"/>
    <property type="project" value="InterPro"/>
</dbReference>
<reference evidence="7 8" key="1">
    <citation type="submission" date="2018-10" db="EMBL/GenBank/DDBJ databases">
        <title>Genome Sequence of Cohnella sp.</title>
        <authorList>
            <person name="Srinivasan S."/>
            <person name="Kim M.K."/>
        </authorList>
    </citation>
    <scope>NUCLEOTIDE SEQUENCE [LARGE SCALE GENOMIC DNA]</scope>
    <source>
        <strain evidence="7 8">18JY8-7</strain>
    </source>
</reference>
<protein>
    <submittedName>
        <fullName evidence="7">RNA polymerase sigma factor</fullName>
    </submittedName>
</protein>
<keyword evidence="8" id="KW-1185">Reference proteome</keyword>
<dbReference type="InterPro" id="IPR039425">
    <property type="entry name" value="RNA_pol_sigma-70-like"/>
</dbReference>
<evidence type="ECO:0000313" key="7">
    <source>
        <dbReference type="EMBL" id="AYQ75638.1"/>
    </source>
</evidence>
<comment type="similarity">
    <text evidence="1">Belongs to the sigma-70 factor family. ECF subfamily.</text>
</comment>
<evidence type="ECO:0000256" key="4">
    <source>
        <dbReference type="ARBA" id="ARBA00023163"/>
    </source>
</evidence>
<dbReference type="Proteomes" id="UP000269097">
    <property type="component" value="Chromosome"/>
</dbReference>
<dbReference type="SUPFAM" id="SSF88659">
    <property type="entry name" value="Sigma3 and sigma4 domains of RNA polymerase sigma factors"/>
    <property type="match status" value="1"/>
</dbReference>
<dbReference type="PANTHER" id="PTHR43133:SF46">
    <property type="entry name" value="RNA POLYMERASE SIGMA-70 FACTOR ECF SUBFAMILY"/>
    <property type="match status" value="1"/>
</dbReference>
<keyword evidence="3" id="KW-0731">Sigma factor</keyword>
<keyword evidence="4" id="KW-0804">Transcription</keyword>
<evidence type="ECO:0000256" key="1">
    <source>
        <dbReference type="ARBA" id="ARBA00010641"/>
    </source>
</evidence>
<dbReference type="Gene3D" id="1.10.10.10">
    <property type="entry name" value="Winged helix-like DNA-binding domain superfamily/Winged helix DNA-binding domain"/>
    <property type="match status" value="1"/>
</dbReference>